<sequence length="81" mass="8841">MKKKHWGTGSDKRIMSVLLRSKIFGGFWGCGLLDFRGRLGEMVVVVVGCFAGGGLWEWVTVAVDSSCAAEIWWWIGFGGSG</sequence>
<reference evidence="1 2" key="1">
    <citation type="journal article" date="2018" name="Sci. Data">
        <title>The draft genome sequence of cork oak.</title>
        <authorList>
            <person name="Ramos A.M."/>
            <person name="Usie A."/>
            <person name="Barbosa P."/>
            <person name="Barros P.M."/>
            <person name="Capote T."/>
            <person name="Chaves I."/>
            <person name="Simoes F."/>
            <person name="Abreu I."/>
            <person name="Carrasquinho I."/>
            <person name="Faro C."/>
            <person name="Guimaraes J.B."/>
            <person name="Mendonca D."/>
            <person name="Nobrega F."/>
            <person name="Rodrigues L."/>
            <person name="Saibo N.J.M."/>
            <person name="Varela M.C."/>
            <person name="Egas C."/>
            <person name="Matos J."/>
            <person name="Miguel C.M."/>
            <person name="Oliveira M.M."/>
            <person name="Ricardo C.P."/>
            <person name="Goncalves S."/>
        </authorList>
    </citation>
    <scope>NUCLEOTIDE SEQUENCE [LARGE SCALE GENOMIC DNA]</scope>
    <source>
        <strain evidence="2">cv. HL8</strain>
    </source>
</reference>
<name>A0AAW0L3D9_QUESU</name>
<protein>
    <recommendedName>
        <fullName evidence="3">Transmembrane protein</fullName>
    </recommendedName>
</protein>
<evidence type="ECO:0000313" key="1">
    <source>
        <dbReference type="EMBL" id="KAK7845341.1"/>
    </source>
</evidence>
<accession>A0AAW0L3D9</accession>
<dbReference type="EMBL" id="PKMF04000172">
    <property type="protein sequence ID" value="KAK7845341.1"/>
    <property type="molecule type" value="Genomic_DNA"/>
</dbReference>
<comment type="caution">
    <text evidence="1">The sequence shown here is derived from an EMBL/GenBank/DDBJ whole genome shotgun (WGS) entry which is preliminary data.</text>
</comment>
<dbReference type="AlphaFoldDB" id="A0AAW0L3D9"/>
<evidence type="ECO:0000313" key="2">
    <source>
        <dbReference type="Proteomes" id="UP000237347"/>
    </source>
</evidence>
<keyword evidence="2" id="KW-1185">Reference proteome</keyword>
<proteinExistence type="predicted"/>
<organism evidence="1 2">
    <name type="scientific">Quercus suber</name>
    <name type="common">Cork oak</name>
    <dbReference type="NCBI Taxonomy" id="58331"/>
    <lineage>
        <taxon>Eukaryota</taxon>
        <taxon>Viridiplantae</taxon>
        <taxon>Streptophyta</taxon>
        <taxon>Embryophyta</taxon>
        <taxon>Tracheophyta</taxon>
        <taxon>Spermatophyta</taxon>
        <taxon>Magnoliopsida</taxon>
        <taxon>eudicotyledons</taxon>
        <taxon>Gunneridae</taxon>
        <taxon>Pentapetalae</taxon>
        <taxon>rosids</taxon>
        <taxon>fabids</taxon>
        <taxon>Fagales</taxon>
        <taxon>Fagaceae</taxon>
        <taxon>Quercus</taxon>
    </lineage>
</organism>
<gene>
    <name evidence="1" type="ORF">CFP56_009736</name>
</gene>
<evidence type="ECO:0008006" key="3">
    <source>
        <dbReference type="Google" id="ProtNLM"/>
    </source>
</evidence>
<dbReference type="Proteomes" id="UP000237347">
    <property type="component" value="Unassembled WGS sequence"/>
</dbReference>